<dbReference type="InterPro" id="IPR046327">
    <property type="entry name" value="HXA1/B1/D1"/>
</dbReference>
<accession>M1F331</accession>
<dbReference type="EMBL" id="JQ433572">
    <property type="protein sequence ID" value="AFJ94203.1"/>
    <property type="molecule type" value="mRNA"/>
</dbReference>
<protein>
    <submittedName>
        <fullName evidence="7">Hox1b homeobox protein</fullName>
    </submittedName>
</protein>
<evidence type="ECO:0000256" key="2">
    <source>
        <dbReference type="ARBA" id="ARBA00022473"/>
    </source>
</evidence>
<dbReference type="InterPro" id="IPR001356">
    <property type="entry name" value="HD"/>
</dbReference>
<sequence length="206" mass="22023">MNFRSTNSSVSGLPTSSIAASIGNSGVPVNFNSSSSACGMDVRRYNGVPMTDMTSSVSTPAPQGQLQPGCTPPTTSVIPTTYKWMTVKRGPPRTLSVCKANQTAADFNGGCYQQVGGVTHSNTTAMLDASNTANQYFVHNHHQSCVGLPPQQLSAAAFAGSNQLGRTNFTNKQLTELEKEFHFNRYLTRARRIEIAASLGLNETQV</sequence>
<keyword evidence="2" id="KW-0217">Developmental protein</keyword>
<evidence type="ECO:0000313" key="7">
    <source>
        <dbReference type="EMBL" id="AFJ94203.1"/>
    </source>
</evidence>
<feature type="domain" description="Homeobox" evidence="6">
    <location>
        <begin position="160"/>
        <end position="206"/>
    </location>
</feature>
<dbReference type="Pfam" id="PF00046">
    <property type="entry name" value="Homeodomain"/>
    <property type="match status" value="1"/>
</dbReference>
<dbReference type="PANTHER" id="PTHR45946:SF4">
    <property type="entry name" value="HOMEOBOX PROTEIN ROUGH-RELATED"/>
    <property type="match status" value="1"/>
</dbReference>
<dbReference type="CDD" id="cd00086">
    <property type="entry name" value="homeodomain"/>
    <property type="match status" value="1"/>
</dbReference>
<proteinExistence type="evidence at transcript level"/>
<evidence type="ECO:0000256" key="3">
    <source>
        <dbReference type="PROSITE-ProRule" id="PRU00108"/>
    </source>
</evidence>
<evidence type="ECO:0000259" key="6">
    <source>
        <dbReference type="PROSITE" id="PS50071"/>
    </source>
</evidence>
<evidence type="ECO:0000256" key="5">
    <source>
        <dbReference type="SAM" id="MobiDB-lite"/>
    </source>
</evidence>
<dbReference type="Gene3D" id="1.10.10.60">
    <property type="entry name" value="Homeodomain-like"/>
    <property type="match status" value="1"/>
</dbReference>
<keyword evidence="3 4" id="KW-0539">Nucleus</keyword>
<dbReference type="GO" id="GO:0000981">
    <property type="term" value="F:DNA-binding transcription factor activity, RNA polymerase II-specific"/>
    <property type="evidence" value="ECO:0007669"/>
    <property type="project" value="TreeGrafter"/>
</dbReference>
<dbReference type="PANTHER" id="PTHR45946">
    <property type="entry name" value="HOMEOBOX PROTEIN ROUGH-RELATED"/>
    <property type="match status" value="1"/>
</dbReference>
<dbReference type="GO" id="GO:0000978">
    <property type="term" value="F:RNA polymerase II cis-regulatory region sequence-specific DNA binding"/>
    <property type="evidence" value="ECO:0007669"/>
    <property type="project" value="TreeGrafter"/>
</dbReference>
<feature type="non-terminal residue" evidence="7">
    <location>
        <position position="206"/>
    </location>
</feature>
<dbReference type="PROSITE" id="PS50071">
    <property type="entry name" value="HOMEOBOX_2"/>
    <property type="match status" value="1"/>
</dbReference>
<feature type="region of interest" description="Disordered" evidence="5">
    <location>
        <begin position="53"/>
        <end position="73"/>
    </location>
</feature>
<organism evidence="7">
    <name type="scientific">Pristina longiseta</name>
    <dbReference type="NCBI Taxonomy" id="188231"/>
    <lineage>
        <taxon>Eukaryota</taxon>
        <taxon>Metazoa</taxon>
        <taxon>Spiralia</taxon>
        <taxon>Lophotrochozoa</taxon>
        <taxon>Annelida</taxon>
        <taxon>Clitellata</taxon>
        <taxon>Oligochaeta</taxon>
        <taxon>Tubificida</taxon>
        <taxon>Tubificina</taxon>
        <taxon>Naididae</taxon>
        <taxon>Naidinae</taxon>
        <taxon>Pristina</taxon>
    </lineage>
</organism>
<dbReference type="SMART" id="SM00389">
    <property type="entry name" value="HOX"/>
    <property type="match status" value="1"/>
</dbReference>
<name>M1F331_9ANNE</name>
<dbReference type="InterPro" id="IPR009057">
    <property type="entry name" value="Homeodomain-like_sf"/>
</dbReference>
<keyword evidence="3 4" id="KW-0371">Homeobox</keyword>
<gene>
    <name evidence="7" type="primary">Hox1b</name>
</gene>
<dbReference type="SUPFAM" id="SSF46689">
    <property type="entry name" value="Homeodomain-like"/>
    <property type="match status" value="1"/>
</dbReference>
<dbReference type="AlphaFoldDB" id="M1F331"/>
<comment type="subcellular location">
    <subcellularLocation>
        <location evidence="1 3 4">Nucleus</location>
    </subcellularLocation>
</comment>
<reference evidence="7" key="1">
    <citation type="submission" date="2012-01" db="EMBL/GenBank/DDBJ databases">
        <title>Hox genes and modification of single body axis into multiple axes in annelids reproducing by paratomic fission.</title>
        <authorList>
            <person name="Kostyuchenko R.P."/>
        </authorList>
    </citation>
    <scope>NUCLEOTIDE SEQUENCE</scope>
</reference>
<keyword evidence="3 4" id="KW-0238">DNA-binding</keyword>
<evidence type="ECO:0000256" key="1">
    <source>
        <dbReference type="ARBA" id="ARBA00004123"/>
    </source>
</evidence>
<evidence type="ECO:0000256" key="4">
    <source>
        <dbReference type="RuleBase" id="RU000682"/>
    </source>
</evidence>
<dbReference type="GO" id="GO:0005634">
    <property type="term" value="C:nucleus"/>
    <property type="evidence" value="ECO:0007669"/>
    <property type="project" value="UniProtKB-SubCell"/>
</dbReference>